<comment type="caution">
    <text evidence="1">The sequence shown here is derived from an EMBL/GenBank/DDBJ whole genome shotgun (WGS) entry which is preliminary data.</text>
</comment>
<dbReference type="InterPro" id="IPR025466">
    <property type="entry name" value="DUF4317"/>
</dbReference>
<reference evidence="2" key="1">
    <citation type="submission" date="2016-10" db="EMBL/GenBank/DDBJ databases">
        <authorList>
            <person name="de Groot N.N."/>
        </authorList>
    </citation>
    <scope>NUCLEOTIDE SEQUENCE [LARGE SCALE GENOMIC DNA]</scope>
    <source>
        <strain evidence="2">10nlg</strain>
    </source>
</reference>
<evidence type="ECO:0008006" key="3">
    <source>
        <dbReference type="Google" id="ProtNLM"/>
    </source>
</evidence>
<dbReference type="STRING" id="1464123.SAMN05444126_10910"/>
<dbReference type="EMBL" id="FOGV01000009">
    <property type="protein sequence ID" value="SER92741.1"/>
    <property type="molecule type" value="Genomic_DNA"/>
</dbReference>
<dbReference type="Pfam" id="PF14199">
    <property type="entry name" value="DUF4317"/>
    <property type="match status" value="1"/>
</dbReference>
<organism evidence="1 2">
    <name type="scientific">Salisediminibacterium halotolerans</name>
    <dbReference type="NCBI Taxonomy" id="517425"/>
    <lineage>
        <taxon>Bacteria</taxon>
        <taxon>Bacillati</taxon>
        <taxon>Bacillota</taxon>
        <taxon>Bacilli</taxon>
        <taxon>Bacillales</taxon>
        <taxon>Bacillaceae</taxon>
        <taxon>Salisediminibacterium</taxon>
    </lineage>
</organism>
<gene>
    <name evidence="1" type="ORF">SAMN05444126_10910</name>
</gene>
<dbReference type="OrthoDB" id="1642058at2"/>
<protein>
    <recommendedName>
        <fullName evidence="3">DUF4317 family protein</fullName>
    </recommendedName>
</protein>
<dbReference type="Proteomes" id="UP000199318">
    <property type="component" value="Unassembled WGS sequence"/>
</dbReference>
<name>A0A1H9T6F1_9BACI</name>
<proteinExistence type="predicted"/>
<evidence type="ECO:0000313" key="2">
    <source>
        <dbReference type="Proteomes" id="UP000199318"/>
    </source>
</evidence>
<dbReference type="RefSeq" id="WP_093072627.1">
    <property type="nucleotide sequence ID" value="NZ_FOGV01000009.1"/>
</dbReference>
<keyword evidence="2" id="KW-1185">Reference proteome</keyword>
<evidence type="ECO:0000313" key="1">
    <source>
        <dbReference type="EMBL" id="SER92741.1"/>
    </source>
</evidence>
<dbReference type="AlphaFoldDB" id="A0A1H9T6F1"/>
<sequence>MNKKDIAHMRNQFKLDNDLLTVTDISNAYVMKETDEIYHQQTMPFELLEDEQKEMFMTNFKKVLTGQLDEKLFELAFQKNAEDSSQLTLHQGLLSEASADWTAQMEKIVQKMLANKTYDFDIVITFIRGEYNRPVKKGGGMTEESDRDAVYANPFILCSINKTLDPKKELLFDYVEKEFKYNIVVDPIINLQAPIAGFLFPVFHEGTADVNRILYAAAKANEPDTDFIADVLTAEEVMTAQEDKAVFEEIVKEAAGEKINTETLANVYEEIHRAVEEHEEDEPRTLDSRDVENVLQSSGVKEVDSEKVRDAFKTVIDDEQYELKAENVVPKYTSKSIKIKTKVADIAISPQDLKYVKQIEMNGKLHLMLEVPENTVIEGFEMIPEALAQKAEDKEE</sequence>
<accession>A0A1H9T6F1</accession>